<feature type="signal peptide" evidence="1">
    <location>
        <begin position="1"/>
        <end position="19"/>
    </location>
</feature>
<accession>E9FVH9</accession>
<dbReference type="Proteomes" id="UP000000305">
    <property type="component" value="Unassembled WGS sequence"/>
</dbReference>
<dbReference type="AlphaFoldDB" id="E9FVH9"/>
<evidence type="ECO:0000256" key="1">
    <source>
        <dbReference type="SAM" id="SignalP"/>
    </source>
</evidence>
<protein>
    <submittedName>
        <fullName evidence="2">Uncharacterized protein</fullName>
    </submittedName>
</protein>
<reference evidence="2 3" key="1">
    <citation type="journal article" date="2011" name="Science">
        <title>The ecoresponsive genome of Daphnia pulex.</title>
        <authorList>
            <person name="Colbourne J.K."/>
            <person name="Pfrender M.E."/>
            <person name="Gilbert D."/>
            <person name="Thomas W.K."/>
            <person name="Tucker A."/>
            <person name="Oakley T.H."/>
            <person name="Tokishita S."/>
            <person name="Aerts A."/>
            <person name="Arnold G.J."/>
            <person name="Basu M.K."/>
            <person name="Bauer D.J."/>
            <person name="Caceres C.E."/>
            <person name="Carmel L."/>
            <person name="Casola C."/>
            <person name="Choi J.H."/>
            <person name="Detter J.C."/>
            <person name="Dong Q."/>
            <person name="Dusheyko S."/>
            <person name="Eads B.D."/>
            <person name="Frohlich T."/>
            <person name="Geiler-Samerotte K.A."/>
            <person name="Gerlach D."/>
            <person name="Hatcher P."/>
            <person name="Jogdeo S."/>
            <person name="Krijgsveld J."/>
            <person name="Kriventseva E.V."/>
            <person name="Kultz D."/>
            <person name="Laforsch C."/>
            <person name="Lindquist E."/>
            <person name="Lopez J."/>
            <person name="Manak J.R."/>
            <person name="Muller J."/>
            <person name="Pangilinan J."/>
            <person name="Patwardhan R.P."/>
            <person name="Pitluck S."/>
            <person name="Pritham E.J."/>
            <person name="Rechtsteiner A."/>
            <person name="Rho M."/>
            <person name="Rogozin I.B."/>
            <person name="Sakarya O."/>
            <person name="Salamov A."/>
            <person name="Schaack S."/>
            <person name="Shapiro H."/>
            <person name="Shiga Y."/>
            <person name="Skalitzky C."/>
            <person name="Smith Z."/>
            <person name="Souvorov A."/>
            <person name="Sung W."/>
            <person name="Tang Z."/>
            <person name="Tsuchiya D."/>
            <person name="Tu H."/>
            <person name="Vos H."/>
            <person name="Wang M."/>
            <person name="Wolf Y.I."/>
            <person name="Yamagata H."/>
            <person name="Yamada T."/>
            <person name="Ye Y."/>
            <person name="Shaw J.R."/>
            <person name="Andrews J."/>
            <person name="Crease T.J."/>
            <person name="Tang H."/>
            <person name="Lucas S.M."/>
            <person name="Robertson H.M."/>
            <person name="Bork P."/>
            <person name="Koonin E.V."/>
            <person name="Zdobnov E.M."/>
            <person name="Grigoriev I.V."/>
            <person name="Lynch M."/>
            <person name="Boore J.L."/>
        </authorList>
    </citation>
    <scope>NUCLEOTIDE SEQUENCE [LARGE SCALE GENOMIC DNA]</scope>
</reference>
<dbReference type="KEGG" id="dpx:DAPPUDRAFT_220750"/>
<feature type="chain" id="PRO_5003236429" evidence="1">
    <location>
        <begin position="20"/>
        <end position="210"/>
    </location>
</feature>
<keyword evidence="1" id="KW-0732">Signal</keyword>
<dbReference type="InParanoid" id="E9FVH9"/>
<sequence length="210" mass="22911">MRLSLSVFVVFIVAYMATAEEGGENQAYNYYPYYYGPNARFLITSTTTTTTVSTSTSVVTCTKAYTGTTNCRRRRGLLHDDEDEEQFPIAPSAVQGVEATQLPNREARAADPQVFVVSPFGYLPQDVNSGFYNGLYNYRPAPPIQYYDPAYAQPVAGNRIFLSTVLQAALPAFLKQTSTVTVTSVTFTVSTSTSVPTCKPATNTLPTCPA</sequence>
<evidence type="ECO:0000313" key="3">
    <source>
        <dbReference type="Proteomes" id="UP000000305"/>
    </source>
</evidence>
<dbReference type="OrthoDB" id="6377858at2759"/>
<proteinExistence type="predicted"/>
<gene>
    <name evidence="2" type="ORF">DAPPUDRAFT_220750</name>
</gene>
<organism evidence="2 3">
    <name type="scientific">Daphnia pulex</name>
    <name type="common">Water flea</name>
    <dbReference type="NCBI Taxonomy" id="6669"/>
    <lineage>
        <taxon>Eukaryota</taxon>
        <taxon>Metazoa</taxon>
        <taxon>Ecdysozoa</taxon>
        <taxon>Arthropoda</taxon>
        <taxon>Crustacea</taxon>
        <taxon>Branchiopoda</taxon>
        <taxon>Diplostraca</taxon>
        <taxon>Cladocera</taxon>
        <taxon>Anomopoda</taxon>
        <taxon>Daphniidae</taxon>
        <taxon>Daphnia</taxon>
    </lineage>
</organism>
<name>E9FVH9_DAPPU</name>
<dbReference type="HOGENOM" id="CLU_1311244_0_0_1"/>
<dbReference type="EMBL" id="GL732525">
    <property type="protein sequence ID" value="EFX89100.1"/>
    <property type="molecule type" value="Genomic_DNA"/>
</dbReference>
<keyword evidence="3" id="KW-1185">Reference proteome</keyword>
<evidence type="ECO:0000313" key="2">
    <source>
        <dbReference type="EMBL" id="EFX89100.1"/>
    </source>
</evidence>